<dbReference type="RefSeq" id="WP_254757021.1">
    <property type="nucleotide sequence ID" value="NZ_JANCLT010000001.1"/>
</dbReference>
<evidence type="ECO:0000313" key="6">
    <source>
        <dbReference type="Proteomes" id="UP001156102"/>
    </source>
</evidence>
<dbReference type="Pfam" id="PF07261">
    <property type="entry name" value="DnaB_2"/>
    <property type="match status" value="1"/>
</dbReference>
<evidence type="ECO:0000259" key="4">
    <source>
        <dbReference type="Pfam" id="PF25888"/>
    </source>
</evidence>
<reference evidence="5" key="1">
    <citation type="submission" date="2022-07" db="EMBL/GenBank/DDBJ databases">
        <authorList>
            <person name="Li W.-J."/>
            <person name="Deng Q.-Q."/>
        </authorList>
    </citation>
    <scope>NUCLEOTIDE SEQUENCE</scope>
    <source>
        <strain evidence="5">SYSU M60031</strain>
    </source>
</reference>
<keyword evidence="6" id="KW-1185">Reference proteome</keyword>
<sequence>MERRAWMDLLPVDSYRVRTSGLLHGYDRKVMTMLYQPLIGSAAFSLYMTLWSELEQGGQDVTHHSLMLSMHMSLPDILRERRKLEGIGLLKVYMKKEPESRQFLYELQPPLTPRQFFDDIVLNIFLFNRLGGKKYQQVKQYFAADEPGFAGYEDVTSSFNDVFQTLTPGQFASAQQEIPQPRLLLSDRAEAQAPELFHDFFDFPLFLQGVSNLLPGHMFTDEVKAVIVKLAYVYSISTTTMKDVVLGSLGAYGDIDIELLRKNARDWYQVSHGGKLPAFVDLVQPAAERSMEGKTPNSQEEELIQHLERISPRQLLADLAGGAEPPLADLQVIEEIMISQQLPAGVVNVLIQYVMLKTDMKLSKAYMEKIAGHWARKKVRTVRQAMELAKKETQQYQKWAETKQTNPKRSTGRKTKLPKAIAKKEASAEPELNEAELEAERRRLEEMMKEYDI</sequence>
<evidence type="ECO:0000256" key="1">
    <source>
        <dbReference type="ARBA" id="ARBA00093462"/>
    </source>
</evidence>
<dbReference type="Pfam" id="PF25888">
    <property type="entry name" value="WHD_DnaB"/>
    <property type="match status" value="1"/>
</dbReference>
<accession>A0AA41X698</accession>
<dbReference type="Proteomes" id="UP001156102">
    <property type="component" value="Unassembled WGS sequence"/>
</dbReference>
<evidence type="ECO:0000259" key="3">
    <source>
        <dbReference type="Pfam" id="PF07261"/>
    </source>
</evidence>
<feature type="region of interest" description="Disordered" evidence="2">
    <location>
        <begin position="398"/>
        <end position="437"/>
    </location>
</feature>
<dbReference type="EMBL" id="JANCLT010000001">
    <property type="protein sequence ID" value="MCP8967414.1"/>
    <property type="molecule type" value="Genomic_DNA"/>
</dbReference>
<protein>
    <submittedName>
        <fullName evidence="5">DnaD domain protein</fullName>
    </submittedName>
</protein>
<organism evidence="5 6">
    <name type="scientific">Ectobacillus ponti</name>
    <dbReference type="NCBI Taxonomy" id="2961894"/>
    <lineage>
        <taxon>Bacteria</taxon>
        <taxon>Bacillati</taxon>
        <taxon>Bacillota</taxon>
        <taxon>Bacilli</taxon>
        <taxon>Bacillales</taxon>
        <taxon>Bacillaceae</taxon>
        <taxon>Ectobacillus</taxon>
    </lineage>
</organism>
<dbReference type="AlphaFoldDB" id="A0AA41X698"/>
<dbReference type="InterPro" id="IPR006343">
    <property type="entry name" value="DnaB/C_C"/>
</dbReference>
<feature type="domain" description="DnaB/C C-terminal" evidence="3">
    <location>
        <begin position="330"/>
        <end position="387"/>
    </location>
</feature>
<comment type="caution">
    <text evidence="5">The sequence shown here is derived from an EMBL/GenBank/DDBJ whole genome shotgun (WGS) entry which is preliminary data.</text>
</comment>
<comment type="similarity">
    <text evidence="1">Belongs to the DnaB/DnaD family.</text>
</comment>
<evidence type="ECO:0000256" key="2">
    <source>
        <dbReference type="SAM" id="MobiDB-lite"/>
    </source>
</evidence>
<evidence type="ECO:0000313" key="5">
    <source>
        <dbReference type="EMBL" id="MCP8967414.1"/>
    </source>
</evidence>
<feature type="compositionally biased region" description="Polar residues" evidence="2">
    <location>
        <begin position="398"/>
        <end position="409"/>
    </location>
</feature>
<gene>
    <name evidence="5" type="ORF">NK662_02525</name>
</gene>
<name>A0AA41X698_9BACI</name>
<proteinExistence type="inferred from homology"/>
<dbReference type="InterPro" id="IPR058660">
    <property type="entry name" value="WHD_DnaB"/>
</dbReference>
<feature type="domain" description="Replicative helicase loading/DNA remodeling protein DnaB N-terminal winged helix" evidence="4">
    <location>
        <begin position="11"/>
        <end position="172"/>
    </location>
</feature>